<sequence length="607" mass="67638">MEGNWEVACSEFRSNQNAKTAKISNLGMTALHVAASCGQSEFVQKLVEKLAKKHLAKLQLEARDQLGRTALHHVALAADVDAAKAMVNENPILPYFGDVNKHTPLFYAAKWRKPSESKRMVEYLYRVSRDEDLLRDHVRSDLCNAFTDASAPDLIVAITASGSYDAALRILERYPELALKKNDKGTSILHVLAMKPKAFRRGNELSPLRSWIYDLVPVDDEETEHEDSTSDVANSKNRCSAASFFKYLGKFIKDKPRKSVPWRHAHYTSTVKGSLVWNDATQHADTATASSNPPGTKYTDATSGQWHEGQYADIATRTGRLLLHVAIEHRRVQIFNYMITYIGKNTKAYADLKLEGNNNSLHLAAKLAPTPQLQAVPGPAFQMQREFQWFRAVEELVYDELKTEKNLDDKTPQELFFDAHQELLKNAKEWMKDTSNSCTVVGALVATVSFAAVITVPGGNDNATGIAVLARNKLFMVFLVSNSISLANSAASLLMFLSVQTSRYSEEDFLESLPQTFVRGLFILFIAIVTMMISFGTAIGLSLQSSFKWAHIATFIVACFPAIILGMSHLPLLLQPAAGRAIFRGQRDREPWCIKKIGCSLLAYDRV</sequence>
<evidence type="ECO:0000313" key="4">
    <source>
        <dbReference type="Proteomes" id="UP001652660"/>
    </source>
</evidence>
<dbReference type="GeneID" id="113712038"/>
<proteinExistence type="predicted"/>
<protein>
    <submittedName>
        <fullName evidence="5">Uncharacterized protein isoform X2</fullName>
    </submittedName>
</protein>
<accession>A0A6P6UKR2</accession>
<feature type="repeat" description="ANK" evidence="1">
    <location>
        <begin position="26"/>
        <end position="58"/>
    </location>
</feature>
<evidence type="ECO:0000313" key="5">
    <source>
        <dbReference type="RefSeq" id="XP_027091114.1"/>
    </source>
</evidence>
<keyword evidence="2" id="KW-0472">Membrane</keyword>
<dbReference type="Gene3D" id="1.25.40.20">
    <property type="entry name" value="Ankyrin repeat-containing domain"/>
    <property type="match status" value="1"/>
</dbReference>
<evidence type="ECO:0000259" key="3">
    <source>
        <dbReference type="Pfam" id="PF13962"/>
    </source>
</evidence>
<evidence type="ECO:0000256" key="1">
    <source>
        <dbReference type="PROSITE-ProRule" id="PRU00023"/>
    </source>
</evidence>
<dbReference type="PANTHER" id="PTHR24177:SF292">
    <property type="entry name" value="ANKYRIN REPEAT FAMILY PROTEIN-RELATED"/>
    <property type="match status" value="1"/>
</dbReference>
<name>A0A6P6UKR2_COFAR</name>
<keyword evidence="1" id="KW-0040">ANK repeat</keyword>
<dbReference type="Pfam" id="PF00023">
    <property type="entry name" value="Ank"/>
    <property type="match status" value="1"/>
</dbReference>
<dbReference type="SMART" id="SM00248">
    <property type="entry name" value="ANK"/>
    <property type="match status" value="4"/>
</dbReference>
<dbReference type="Proteomes" id="UP001652660">
    <property type="component" value="Chromosome 10e"/>
</dbReference>
<dbReference type="AlphaFoldDB" id="A0A6P6UKR2"/>
<dbReference type="PANTHER" id="PTHR24177">
    <property type="entry name" value="CASKIN"/>
    <property type="match status" value="1"/>
</dbReference>
<reference evidence="5" key="2">
    <citation type="submission" date="2025-08" db="UniProtKB">
        <authorList>
            <consortium name="RefSeq"/>
        </authorList>
    </citation>
    <scope>IDENTIFICATION</scope>
    <source>
        <tissue evidence="5">Leaves</tissue>
    </source>
</reference>
<dbReference type="Pfam" id="PF13962">
    <property type="entry name" value="PGG"/>
    <property type="match status" value="1"/>
</dbReference>
<dbReference type="GO" id="GO:0016020">
    <property type="term" value="C:membrane"/>
    <property type="evidence" value="ECO:0007669"/>
    <property type="project" value="TreeGrafter"/>
</dbReference>
<dbReference type="InterPro" id="IPR036770">
    <property type="entry name" value="Ankyrin_rpt-contain_sf"/>
</dbReference>
<keyword evidence="4" id="KW-1185">Reference proteome</keyword>
<dbReference type="PROSITE" id="PS50088">
    <property type="entry name" value="ANK_REPEAT"/>
    <property type="match status" value="1"/>
</dbReference>
<dbReference type="SUPFAM" id="SSF48403">
    <property type="entry name" value="Ankyrin repeat"/>
    <property type="match status" value="1"/>
</dbReference>
<dbReference type="PROSITE" id="PS50297">
    <property type="entry name" value="ANK_REP_REGION"/>
    <property type="match status" value="1"/>
</dbReference>
<feature type="transmembrane region" description="Helical" evidence="2">
    <location>
        <begin position="474"/>
        <end position="499"/>
    </location>
</feature>
<dbReference type="InterPro" id="IPR026961">
    <property type="entry name" value="PGG_dom"/>
</dbReference>
<keyword evidence="2" id="KW-0812">Transmembrane</keyword>
<dbReference type="RefSeq" id="XP_027091114.1">
    <property type="nucleotide sequence ID" value="XM_027235313.2"/>
</dbReference>
<feature type="transmembrane region" description="Helical" evidence="2">
    <location>
        <begin position="434"/>
        <end position="454"/>
    </location>
</feature>
<gene>
    <name evidence="5" type="primary">LOC113712038</name>
</gene>
<feature type="domain" description="PGG" evidence="3">
    <location>
        <begin position="428"/>
        <end position="539"/>
    </location>
</feature>
<reference evidence="4" key="1">
    <citation type="journal article" date="2025" name="Foods">
        <title>Unveiling the Microbial Signatures of Arabica Coffee Cherries: Insights into Ripeness Specific Diversity, Functional Traits, and Implications for Quality and Safety.</title>
        <authorList>
            <consortium name="RefSeq"/>
            <person name="Tenea G.N."/>
            <person name="Cifuentes V."/>
            <person name="Reyes P."/>
            <person name="Cevallos-Vallejos M."/>
        </authorList>
    </citation>
    <scope>NUCLEOTIDE SEQUENCE [LARGE SCALE GENOMIC DNA]</scope>
</reference>
<feature type="transmembrane region" description="Helical" evidence="2">
    <location>
        <begin position="520"/>
        <end position="543"/>
    </location>
</feature>
<evidence type="ECO:0000256" key="2">
    <source>
        <dbReference type="SAM" id="Phobius"/>
    </source>
</evidence>
<keyword evidence="2" id="KW-1133">Transmembrane helix</keyword>
<dbReference type="InterPro" id="IPR002110">
    <property type="entry name" value="Ankyrin_rpt"/>
</dbReference>
<feature type="transmembrane region" description="Helical" evidence="2">
    <location>
        <begin position="549"/>
        <end position="574"/>
    </location>
</feature>
<organism evidence="4 5">
    <name type="scientific">Coffea arabica</name>
    <name type="common">Arabian coffee</name>
    <dbReference type="NCBI Taxonomy" id="13443"/>
    <lineage>
        <taxon>Eukaryota</taxon>
        <taxon>Viridiplantae</taxon>
        <taxon>Streptophyta</taxon>
        <taxon>Embryophyta</taxon>
        <taxon>Tracheophyta</taxon>
        <taxon>Spermatophyta</taxon>
        <taxon>Magnoliopsida</taxon>
        <taxon>eudicotyledons</taxon>
        <taxon>Gunneridae</taxon>
        <taxon>Pentapetalae</taxon>
        <taxon>asterids</taxon>
        <taxon>lamiids</taxon>
        <taxon>Gentianales</taxon>
        <taxon>Rubiaceae</taxon>
        <taxon>Ixoroideae</taxon>
        <taxon>Gardenieae complex</taxon>
        <taxon>Bertiereae - Coffeeae clade</taxon>
        <taxon>Coffeeae</taxon>
        <taxon>Coffea</taxon>
    </lineage>
</organism>